<evidence type="ECO:0000256" key="3">
    <source>
        <dbReference type="ARBA" id="ARBA00022679"/>
    </source>
</evidence>
<dbReference type="InterPro" id="IPR041698">
    <property type="entry name" value="Methyltransf_25"/>
</dbReference>
<dbReference type="Gene3D" id="3.40.50.150">
    <property type="entry name" value="Vaccinia Virus protein VP39"/>
    <property type="match status" value="1"/>
</dbReference>
<dbReference type="OrthoDB" id="66144at2759"/>
<dbReference type="AlphaFoldDB" id="A0A421D6D8"/>
<organism evidence="9 10">
    <name type="scientific">Aspergillus turcosus</name>
    <dbReference type="NCBI Taxonomy" id="1245748"/>
    <lineage>
        <taxon>Eukaryota</taxon>
        <taxon>Fungi</taxon>
        <taxon>Dikarya</taxon>
        <taxon>Ascomycota</taxon>
        <taxon>Pezizomycotina</taxon>
        <taxon>Eurotiomycetes</taxon>
        <taxon>Eurotiomycetidae</taxon>
        <taxon>Eurotiales</taxon>
        <taxon>Aspergillaceae</taxon>
        <taxon>Aspergillus</taxon>
        <taxon>Aspergillus subgen. Fumigati</taxon>
    </lineage>
</organism>
<keyword evidence="2" id="KW-0489">Methyltransferase</keyword>
<keyword evidence="10" id="KW-1185">Reference proteome</keyword>
<dbReference type="Gene3D" id="1.20.1250.20">
    <property type="entry name" value="MFS general substrate transporter like domains"/>
    <property type="match status" value="1"/>
</dbReference>
<dbReference type="InterPro" id="IPR023149">
    <property type="entry name" value="Trans_acon_MeTrfase_C"/>
</dbReference>
<keyword evidence="5 7" id="KW-1133">Transmembrane helix</keyword>
<dbReference type="GO" id="GO:0016020">
    <property type="term" value="C:membrane"/>
    <property type="evidence" value="ECO:0007669"/>
    <property type="project" value="UniProtKB-SubCell"/>
</dbReference>
<evidence type="ECO:0000256" key="1">
    <source>
        <dbReference type="ARBA" id="ARBA00004370"/>
    </source>
</evidence>
<accession>A0A421D6D8</accession>
<gene>
    <name evidence="9" type="ORF">CFD26_107377</name>
</gene>
<evidence type="ECO:0000256" key="5">
    <source>
        <dbReference type="ARBA" id="ARBA00022989"/>
    </source>
</evidence>
<comment type="caution">
    <text evidence="9">The sequence shown here is derived from an EMBL/GenBank/DDBJ whole genome shotgun (WGS) entry which is preliminary data.</text>
</comment>
<evidence type="ECO:0000256" key="6">
    <source>
        <dbReference type="ARBA" id="ARBA00023136"/>
    </source>
</evidence>
<evidence type="ECO:0000256" key="7">
    <source>
        <dbReference type="SAM" id="Phobius"/>
    </source>
</evidence>
<dbReference type="InterPro" id="IPR029063">
    <property type="entry name" value="SAM-dependent_MTases_sf"/>
</dbReference>
<dbReference type="PANTHER" id="PTHR43861">
    <property type="entry name" value="TRANS-ACONITATE 2-METHYLTRANSFERASE-RELATED"/>
    <property type="match status" value="1"/>
</dbReference>
<sequence length="443" mass="49778">MSTSQDKPETKDWSATQYLKFEGERTRPARDLLAQVPSTLQPKRIVDLGCGPGNSTAVLQERFPNAHLSGMDSSPDMIEKARKRLPDLDFRVADLMTYQPSTAEGDVDLYFSNAVFQWLDGPDRLAVIKRLMQTQKPGAVFAWQVPDNFNEYSHVAMRETAALDGAPWKAVLAAGKNPARELFQTPQQLYDELKPLCSSITIWHTYYQVILDSHEGIVEWVKGTGLQPFINPLNEEQREGFLREYLARLKRAYPTQYDGKVLLSNSDRATTNIQLGRNIALPCLSTSYLSCCRGDDRRRTEIACVAYGIQALVGSPLQQYTVYFFESAGLQPSKAFALNLVNNTVTVVGTILTWPLLSYFGRRTIFMNGLVMMTVLYFGIGFASLAKTNGAQWAQSSLLIVFLFVYSPSVAATLYAIVGEVAHPNCGEKQCLWHEPRRTWWTL</sequence>
<dbReference type="EMBL" id="NIDN02000071">
    <property type="protein sequence ID" value="RLL97682.1"/>
    <property type="molecule type" value="Genomic_DNA"/>
</dbReference>
<evidence type="ECO:0000313" key="10">
    <source>
        <dbReference type="Proteomes" id="UP000215289"/>
    </source>
</evidence>
<dbReference type="PANTHER" id="PTHR43861:SF1">
    <property type="entry name" value="TRANS-ACONITATE 2-METHYLTRANSFERASE"/>
    <property type="match status" value="1"/>
</dbReference>
<comment type="subcellular location">
    <subcellularLocation>
        <location evidence="1">Membrane</location>
    </subcellularLocation>
</comment>
<keyword evidence="3" id="KW-0808">Transferase</keyword>
<dbReference type="GO" id="GO:0022857">
    <property type="term" value="F:transmembrane transporter activity"/>
    <property type="evidence" value="ECO:0007669"/>
    <property type="project" value="InterPro"/>
</dbReference>
<dbReference type="SUPFAM" id="SSF103473">
    <property type="entry name" value="MFS general substrate transporter"/>
    <property type="match status" value="1"/>
</dbReference>
<reference evidence="9 10" key="1">
    <citation type="submission" date="2018-08" db="EMBL/GenBank/DDBJ databases">
        <title>Draft genome sequences of two Aspergillus turcosus clinical strains isolated from bronchoalveolar lavage fluid: one azole-susceptible and the other azole-resistant.</title>
        <authorList>
            <person name="Parent-Michaud M."/>
            <person name="Dufresne P.J."/>
            <person name="Fournier E."/>
            <person name="Martineau C."/>
            <person name="Moreira S."/>
            <person name="Perkins V."/>
            <person name="De Repentigny L."/>
            <person name="Dufresne S.F."/>
        </authorList>
    </citation>
    <scope>NUCLEOTIDE SEQUENCE [LARGE SCALE GENOMIC DNA]</scope>
    <source>
        <strain evidence="9">HMR AF 1038</strain>
    </source>
</reference>
<evidence type="ECO:0000259" key="8">
    <source>
        <dbReference type="Pfam" id="PF13649"/>
    </source>
</evidence>
<keyword evidence="4 7" id="KW-0812">Transmembrane</keyword>
<dbReference type="GO" id="GO:0030798">
    <property type="term" value="F:trans-aconitate 2-methyltransferase activity"/>
    <property type="evidence" value="ECO:0007669"/>
    <property type="project" value="InterPro"/>
</dbReference>
<feature type="transmembrane region" description="Helical" evidence="7">
    <location>
        <begin position="340"/>
        <end position="359"/>
    </location>
</feature>
<proteinExistence type="predicted"/>
<dbReference type="Proteomes" id="UP000215289">
    <property type="component" value="Unassembled WGS sequence"/>
</dbReference>
<feature type="transmembrane region" description="Helical" evidence="7">
    <location>
        <begin position="398"/>
        <end position="418"/>
    </location>
</feature>
<evidence type="ECO:0000313" key="9">
    <source>
        <dbReference type="EMBL" id="RLL97682.1"/>
    </source>
</evidence>
<dbReference type="CDD" id="cd02440">
    <property type="entry name" value="AdoMet_MTases"/>
    <property type="match status" value="1"/>
</dbReference>
<dbReference type="Gene3D" id="1.10.150.290">
    <property type="entry name" value="S-adenosyl-L-methionine-dependent methyltransferases"/>
    <property type="match status" value="1"/>
</dbReference>
<dbReference type="InterPro" id="IPR005828">
    <property type="entry name" value="MFS_sugar_transport-like"/>
</dbReference>
<evidence type="ECO:0000256" key="2">
    <source>
        <dbReference type="ARBA" id="ARBA00022603"/>
    </source>
</evidence>
<evidence type="ECO:0000256" key="4">
    <source>
        <dbReference type="ARBA" id="ARBA00022692"/>
    </source>
</evidence>
<dbReference type="Pfam" id="PF00083">
    <property type="entry name" value="Sugar_tr"/>
    <property type="match status" value="1"/>
</dbReference>
<name>A0A421D6D8_9EURO</name>
<feature type="domain" description="Methyltransferase" evidence="8">
    <location>
        <begin position="45"/>
        <end position="138"/>
    </location>
</feature>
<dbReference type="SUPFAM" id="SSF53335">
    <property type="entry name" value="S-adenosyl-L-methionine-dependent methyltransferases"/>
    <property type="match status" value="1"/>
</dbReference>
<dbReference type="Pfam" id="PF13649">
    <property type="entry name" value="Methyltransf_25"/>
    <property type="match status" value="1"/>
</dbReference>
<dbReference type="GO" id="GO:0032259">
    <property type="term" value="P:methylation"/>
    <property type="evidence" value="ECO:0007669"/>
    <property type="project" value="UniProtKB-KW"/>
</dbReference>
<dbReference type="InterPro" id="IPR036259">
    <property type="entry name" value="MFS_trans_sf"/>
</dbReference>
<protein>
    <recommendedName>
        <fullName evidence="8">Methyltransferase domain-containing protein</fullName>
    </recommendedName>
</protein>
<feature type="transmembrane region" description="Helical" evidence="7">
    <location>
        <begin position="365"/>
        <end position="386"/>
    </location>
</feature>
<keyword evidence="6 7" id="KW-0472">Membrane</keyword>